<evidence type="ECO:0000313" key="3">
    <source>
        <dbReference type="Proteomes" id="UP000193244"/>
    </source>
</evidence>
<dbReference type="PROSITE" id="PS51257">
    <property type="entry name" value="PROKAR_LIPOPROTEIN"/>
    <property type="match status" value="1"/>
</dbReference>
<sequence>MRVLAWIYLVGGVVALFIACALLIGNDDLALGGPSLLPDIVTDSWRMLLGLAIWVANVGLSAAWIAFRRLPNWSWLPMLIPLFFIFGYFSVGLAPTATAAIIGLIVGGIVAPAGVAAIASAIGHAVMQHRARVVSGPA</sequence>
<dbReference type="Proteomes" id="UP000193244">
    <property type="component" value="Unassembled WGS sequence"/>
</dbReference>
<proteinExistence type="predicted"/>
<feature type="transmembrane region" description="Helical" evidence="1">
    <location>
        <begin position="45"/>
        <end position="67"/>
    </location>
</feature>
<organism evidence="2 3">
    <name type="scientific">Agreia pratensis</name>
    <dbReference type="NCBI Taxonomy" id="150121"/>
    <lineage>
        <taxon>Bacteria</taxon>
        <taxon>Bacillati</taxon>
        <taxon>Actinomycetota</taxon>
        <taxon>Actinomycetes</taxon>
        <taxon>Micrococcales</taxon>
        <taxon>Microbacteriaceae</taxon>
        <taxon>Agreia</taxon>
    </lineage>
</organism>
<dbReference type="OrthoDB" id="10003133at2"/>
<keyword evidence="1" id="KW-1133">Transmembrane helix</keyword>
<dbReference type="EMBL" id="FXAY01000001">
    <property type="protein sequence ID" value="SMG16204.1"/>
    <property type="molecule type" value="Genomic_DNA"/>
</dbReference>
<keyword evidence="3" id="KW-1185">Reference proteome</keyword>
<protein>
    <submittedName>
        <fullName evidence="2">Uncharacterized protein</fullName>
    </submittedName>
</protein>
<evidence type="ECO:0000256" key="1">
    <source>
        <dbReference type="SAM" id="Phobius"/>
    </source>
</evidence>
<evidence type="ECO:0000313" key="2">
    <source>
        <dbReference type="EMBL" id="SMG16204.1"/>
    </source>
</evidence>
<dbReference type="AlphaFoldDB" id="A0A1X7IP63"/>
<feature type="transmembrane region" description="Helical" evidence="1">
    <location>
        <begin position="74"/>
        <end position="94"/>
    </location>
</feature>
<keyword evidence="1" id="KW-0472">Membrane</keyword>
<feature type="transmembrane region" description="Helical" evidence="1">
    <location>
        <begin position="100"/>
        <end position="122"/>
    </location>
</feature>
<keyword evidence="1" id="KW-0812">Transmembrane</keyword>
<accession>A0A1X7IP63</accession>
<feature type="transmembrane region" description="Helical" evidence="1">
    <location>
        <begin position="7"/>
        <end position="25"/>
    </location>
</feature>
<gene>
    <name evidence="2" type="ORF">SAMN06296010_0677</name>
</gene>
<name>A0A1X7IP63_9MICO</name>
<dbReference type="RefSeq" id="WP_139824705.1">
    <property type="nucleotide sequence ID" value="NZ_FXAY01000001.1"/>
</dbReference>
<reference evidence="3" key="1">
    <citation type="submission" date="2017-04" db="EMBL/GenBank/DDBJ databases">
        <authorList>
            <person name="Varghese N."/>
            <person name="Submissions S."/>
        </authorList>
    </citation>
    <scope>NUCLEOTIDE SEQUENCE [LARGE SCALE GENOMIC DNA]</scope>
    <source>
        <strain evidence="3">VKM Ac-2510</strain>
    </source>
</reference>